<dbReference type="GO" id="GO:0003676">
    <property type="term" value="F:nucleic acid binding"/>
    <property type="evidence" value="ECO:0007669"/>
    <property type="project" value="InterPro"/>
</dbReference>
<evidence type="ECO:0000313" key="4">
    <source>
        <dbReference type="EMBL" id="KKF92440.1"/>
    </source>
</evidence>
<keyword evidence="1" id="KW-0862">Zinc</keyword>
<keyword evidence="1" id="KW-0479">Metal-binding</keyword>
<dbReference type="SMART" id="SM00343">
    <property type="entry name" value="ZnF_C2HC"/>
    <property type="match status" value="1"/>
</dbReference>
<dbReference type="GO" id="GO:0008270">
    <property type="term" value="F:zinc ion binding"/>
    <property type="evidence" value="ECO:0007669"/>
    <property type="project" value="UniProtKB-KW"/>
</dbReference>
<dbReference type="InterPro" id="IPR001878">
    <property type="entry name" value="Znf_CCHC"/>
</dbReference>
<protein>
    <recommendedName>
        <fullName evidence="3">CCHC-type domain-containing protein</fullName>
    </recommendedName>
</protein>
<proteinExistence type="predicted"/>
<feature type="compositionally biased region" description="Polar residues" evidence="2">
    <location>
        <begin position="213"/>
        <end position="231"/>
    </location>
</feature>
<evidence type="ECO:0000256" key="1">
    <source>
        <dbReference type="PROSITE-ProRule" id="PRU00047"/>
    </source>
</evidence>
<dbReference type="PROSITE" id="PS50158">
    <property type="entry name" value="ZF_CCHC"/>
    <property type="match status" value="1"/>
</dbReference>
<dbReference type="EMBL" id="LBBL01000409">
    <property type="protein sequence ID" value="KKF92440.1"/>
    <property type="molecule type" value="Genomic_DNA"/>
</dbReference>
<dbReference type="Gene3D" id="4.10.60.10">
    <property type="entry name" value="Zinc finger, CCHC-type"/>
    <property type="match status" value="1"/>
</dbReference>
<evidence type="ECO:0000256" key="2">
    <source>
        <dbReference type="SAM" id="MobiDB-lite"/>
    </source>
</evidence>
<evidence type="ECO:0000313" key="5">
    <source>
        <dbReference type="Proteomes" id="UP000034841"/>
    </source>
</evidence>
<sequence>MSENLGANNWSEWEMNFLHQLKNDGLYYLLDESPMEGVERDGGGLGKRKTDEDQAMRSLTLSLGEGFGRMTNKSTVKEAYELLKKICEPDTVDKEFERLGKLFRTQLRKEMNMLQNWYYHKMPILEFYTEEQLSQEMVLKMFLIGLPKEYQEVAKECYREKLKAEDAVKRLEQRSAMRKSEESTKKSKLKCFNCNKEGHKTADCRSKKKTSPDQKAQMATQDAQQRNPRDS</sequence>
<dbReference type="SUPFAM" id="SSF57756">
    <property type="entry name" value="Retrovirus zinc finger-like domains"/>
    <property type="match status" value="1"/>
</dbReference>
<organism evidence="4 5">
    <name type="scientific">Ceratocystis fimbriata f. sp. platani</name>
    <dbReference type="NCBI Taxonomy" id="88771"/>
    <lineage>
        <taxon>Eukaryota</taxon>
        <taxon>Fungi</taxon>
        <taxon>Dikarya</taxon>
        <taxon>Ascomycota</taxon>
        <taxon>Pezizomycotina</taxon>
        <taxon>Sordariomycetes</taxon>
        <taxon>Hypocreomycetidae</taxon>
        <taxon>Microascales</taxon>
        <taxon>Ceratocystidaceae</taxon>
        <taxon>Ceratocystis</taxon>
    </lineage>
</organism>
<gene>
    <name evidence="4" type="ORF">CFO_g5207</name>
</gene>
<accession>A0A0F8AZN7</accession>
<feature type="region of interest" description="Disordered" evidence="2">
    <location>
        <begin position="198"/>
        <end position="231"/>
    </location>
</feature>
<keyword evidence="1" id="KW-0863">Zinc-finger</keyword>
<evidence type="ECO:0000259" key="3">
    <source>
        <dbReference type="PROSITE" id="PS50158"/>
    </source>
</evidence>
<keyword evidence="5" id="KW-1185">Reference proteome</keyword>
<reference evidence="4 5" key="1">
    <citation type="submission" date="2015-04" db="EMBL/GenBank/DDBJ databases">
        <title>Genome sequence of Ceratocystis platani, a major pathogen of plane trees.</title>
        <authorList>
            <person name="Belbahri L."/>
        </authorList>
    </citation>
    <scope>NUCLEOTIDE SEQUENCE [LARGE SCALE GENOMIC DNA]</scope>
    <source>
        <strain evidence="4 5">CFO</strain>
    </source>
</reference>
<dbReference type="InterPro" id="IPR036875">
    <property type="entry name" value="Znf_CCHC_sf"/>
</dbReference>
<dbReference type="AlphaFoldDB" id="A0A0F8AZN7"/>
<comment type="caution">
    <text evidence="4">The sequence shown here is derived from an EMBL/GenBank/DDBJ whole genome shotgun (WGS) entry which is preliminary data.</text>
</comment>
<dbReference type="Proteomes" id="UP000034841">
    <property type="component" value="Unassembled WGS sequence"/>
</dbReference>
<name>A0A0F8AZN7_CERFI</name>
<feature type="domain" description="CCHC-type" evidence="3">
    <location>
        <begin position="190"/>
        <end position="206"/>
    </location>
</feature>